<dbReference type="GO" id="GO:0032039">
    <property type="term" value="C:integrator complex"/>
    <property type="evidence" value="ECO:0007669"/>
    <property type="project" value="InterPro"/>
</dbReference>
<dbReference type="Pfam" id="PF21045">
    <property type="entry name" value="INT10"/>
    <property type="match status" value="1"/>
</dbReference>
<evidence type="ECO:0000313" key="6">
    <source>
        <dbReference type="EMBL" id="KAK2573370.1"/>
    </source>
</evidence>
<dbReference type="AlphaFoldDB" id="A0AAD9R5R9"/>
<dbReference type="PANTHER" id="PTHR16055:SF2">
    <property type="entry name" value="INTEGRATOR COMPLEX SUBUNIT 10"/>
    <property type="match status" value="1"/>
</dbReference>
<gene>
    <name evidence="6" type="ORF">P5673_001020</name>
</gene>
<organism evidence="6 7">
    <name type="scientific">Acropora cervicornis</name>
    <name type="common">Staghorn coral</name>
    <dbReference type="NCBI Taxonomy" id="6130"/>
    <lineage>
        <taxon>Eukaryota</taxon>
        <taxon>Metazoa</taxon>
        <taxon>Cnidaria</taxon>
        <taxon>Anthozoa</taxon>
        <taxon>Hexacorallia</taxon>
        <taxon>Scleractinia</taxon>
        <taxon>Astrocoeniina</taxon>
        <taxon>Acroporidae</taxon>
        <taxon>Acropora</taxon>
    </lineage>
</organism>
<sequence>MADKADTCEADSQWLVERARQSLRENNPFEAKAWLITAKTLYPKDFGVQYEAYSIERNDERVQEAAKLFYQMFEQFPSSDLLWKEVENFTNALESEVVDKHSKFLTVLSIVYQFYFFLKKIFCFADAEMTNDKLYNLVDSTERTCLAVYHNMHKEGYFCKLQVNLTEMLIDAGNKEYPSTPVNPYRKLLVCDVLPHLLASNNLKVDVTRQNGKDRDSQDDEDDSSGISVFQVYRWLKLSIQFYVACATVHNSVPEGFDTSHGSAVDNSIIAEVLDCKGPWVALHELFYLVAKKCGWIEICKIHDRLDPQKYRSSSDHWSSISELHHKLKKMFKHNLEGDIEKDLQEKTGVMFAVTILFLQTVWEYCHVVNRLDSVSSSGVVHPLVFIEDVTEDNKKSSEGGDTSPAPKKKKKKVTSSGHGSPGKEEGKSKQMLHVLVDKSCGSVNQSISDDFSVSVDAWHLLNTYTGYKTDFTRLSGEWNMERWTWLTTFHIDRLIYKGKYKKAVDYLQEQRYSLEQDTLSNQELLARGAVQLSCCYFQLDDNKRACEEALYALQLFLSRASPADNITLKRSTSVHQGKLDSSETELSTTSSLQGRCLRLIPCTESEVVSFSVRLLLSSLKQRLASEGRNDTLIGHLIVLLQYDWPKEEGTFYELLEKIRDNRGLKYRVFFDYVNSILWIRAVTRGVNKGVKEDFRAALERQICRSDDGFEPFLKAFFQDEKESLLS</sequence>
<evidence type="ECO:0000256" key="4">
    <source>
        <dbReference type="ARBA" id="ARBA00023242"/>
    </source>
</evidence>
<reference evidence="6" key="1">
    <citation type="journal article" date="2023" name="G3 (Bethesda)">
        <title>Whole genome assembly and annotation of the endangered Caribbean coral Acropora cervicornis.</title>
        <authorList>
            <person name="Selwyn J.D."/>
            <person name="Vollmer S.V."/>
        </authorList>
    </citation>
    <scope>NUCLEOTIDE SEQUENCE</scope>
    <source>
        <strain evidence="6">K2</strain>
    </source>
</reference>
<feature type="region of interest" description="Disordered" evidence="5">
    <location>
        <begin position="394"/>
        <end position="429"/>
    </location>
</feature>
<reference evidence="6" key="2">
    <citation type="journal article" date="2023" name="Science">
        <title>Genomic signatures of disease resistance in endangered staghorn corals.</title>
        <authorList>
            <person name="Vollmer S.V."/>
            <person name="Selwyn J.D."/>
            <person name="Despard B.A."/>
            <person name="Roesel C.L."/>
        </authorList>
    </citation>
    <scope>NUCLEOTIDE SEQUENCE</scope>
    <source>
        <strain evidence="6">K2</strain>
    </source>
</reference>
<comment type="similarity">
    <text evidence="2">Belongs to the Integrator subunit 10 family.</text>
</comment>
<accession>A0AAD9R5R9</accession>
<protein>
    <recommendedName>
        <fullName evidence="3">Integrator complex subunit 10</fullName>
    </recommendedName>
</protein>
<keyword evidence="7" id="KW-1185">Reference proteome</keyword>
<comment type="subcellular location">
    <subcellularLocation>
        <location evidence="1">Nucleus</location>
    </subcellularLocation>
</comment>
<keyword evidence="4" id="KW-0539">Nucleus</keyword>
<evidence type="ECO:0000256" key="2">
    <source>
        <dbReference type="ARBA" id="ARBA00010391"/>
    </source>
</evidence>
<dbReference type="EMBL" id="JARQWQ010000002">
    <property type="protein sequence ID" value="KAK2573370.1"/>
    <property type="molecule type" value="Genomic_DNA"/>
</dbReference>
<dbReference type="InterPro" id="IPR026164">
    <property type="entry name" value="Int_cplx_su10"/>
</dbReference>
<evidence type="ECO:0000313" key="7">
    <source>
        <dbReference type="Proteomes" id="UP001249851"/>
    </source>
</evidence>
<name>A0AAD9R5R9_ACRCE</name>
<evidence type="ECO:0000256" key="3">
    <source>
        <dbReference type="ARBA" id="ARBA00016811"/>
    </source>
</evidence>
<evidence type="ECO:0000256" key="5">
    <source>
        <dbReference type="SAM" id="MobiDB-lite"/>
    </source>
</evidence>
<dbReference type="GO" id="GO:0016180">
    <property type="term" value="P:snRNA processing"/>
    <property type="evidence" value="ECO:0007669"/>
    <property type="project" value="InterPro"/>
</dbReference>
<evidence type="ECO:0000256" key="1">
    <source>
        <dbReference type="ARBA" id="ARBA00004123"/>
    </source>
</evidence>
<dbReference type="PANTHER" id="PTHR16055">
    <property type="entry name" value="INTEGRATOR COMPLEX SUBUNIT 10"/>
    <property type="match status" value="1"/>
</dbReference>
<comment type="caution">
    <text evidence="6">The sequence shown here is derived from an EMBL/GenBank/DDBJ whole genome shotgun (WGS) entry which is preliminary data.</text>
</comment>
<dbReference type="Proteomes" id="UP001249851">
    <property type="component" value="Unassembled WGS sequence"/>
</dbReference>
<proteinExistence type="inferred from homology"/>
<dbReference type="PRINTS" id="PR02106">
    <property type="entry name" value="INTSUBUNIT10"/>
</dbReference>